<accession>A0A830F5M4</accession>
<feature type="transmembrane region" description="Helical" evidence="6">
    <location>
        <begin position="224"/>
        <end position="245"/>
    </location>
</feature>
<feature type="transmembrane region" description="Helical" evidence="6">
    <location>
        <begin position="16"/>
        <end position="38"/>
    </location>
</feature>
<sequence length="395" mass="40342">MPRLLSGVRGDGRGRVLAFVAAGWFLTLGLRYVVPALLPAVKDAFSLGNAGAGLAVTIVWAFYAVMQFPAGGLVDRVGERRLLAVSLVAAAGSLAVLAAAPSFFTFLVGCAVFGLATGIYGPPRGTVLSRTFPGNDGTAFGITLATGSVGSAILPLLTGVFVGSLGWRTTLLTAIPLFCLVAVGTWRVVPARASTPDADTDRSYAAVARDAAAAVRTRRVAAPVAAVTFLLFGLQGFTAFVPTYLVDVRGYPSSTAAAVFALFFVVGAISQFAAGALADRFGKRAVLIAVTTAAVVPLAALPYTHGLLPVAAAVGLAGVRLAMAPLSNAYIIDSLPENVQGLTWGGLRTGFFVLSATGSLFVGALGDRGLFDASFLVLAALTAVGALCYLALPDR</sequence>
<feature type="transmembrane region" description="Helical" evidence="6">
    <location>
        <begin position="257"/>
        <end position="278"/>
    </location>
</feature>
<dbReference type="AlphaFoldDB" id="A0A830F5M4"/>
<feature type="transmembrane region" description="Helical" evidence="6">
    <location>
        <begin position="344"/>
        <end position="365"/>
    </location>
</feature>
<evidence type="ECO:0000256" key="5">
    <source>
        <dbReference type="ARBA" id="ARBA00023136"/>
    </source>
</evidence>
<feature type="transmembrane region" description="Helical" evidence="6">
    <location>
        <begin position="50"/>
        <end position="70"/>
    </location>
</feature>
<keyword evidence="4 6" id="KW-1133">Transmembrane helix</keyword>
<reference evidence="8" key="2">
    <citation type="submission" date="2020-09" db="EMBL/GenBank/DDBJ databases">
        <authorList>
            <person name="Sun Q."/>
            <person name="Ohkuma M."/>
        </authorList>
    </citation>
    <scope>NUCLEOTIDE SEQUENCE</scope>
    <source>
        <strain evidence="8">JCM 19596</strain>
    </source>
</reference>
<dbReference type="PANTHER" id="PTHR43124">
    <property type="entry name" value="PURINE EFFLUX PUMP PBUE"/>
    <property type="match status" value="1"/>
</dbReference>
<dbReference type="PANTHER" id="PTHR43124:SF3">
    <property type="entry name" value="CHLORAMPHENICOL EFFLUX PUMP RV0191"/>
    <property type="match status" value="1"/>
</dbReference>
<evidence type="ECO:0000256" key="3">
    <source>
        <dbReference type="ARBA" id="ARBA00022692"/>
    </source>
</evidence>
<dbReference type="InterPro" id="IPR050189">
    <property type="entry name" value="MFS_Efflux_Transporters"/>
</dbReference>
<name>A0A830F5M4_9EURY</name>
<dbReference type="EMBL" id="BMPG01000003">
    <property type="protein sequence ID" value="GGL65772.1"/>
    <property type="molecule type" value="Genomic_DNA"/>
</dbReference>
<evidence type="ECO:0000259" key="7">
    <source>
        <dbReference type="PROSITE" id="PS50850"/>
    </source>
</evidence>
<dbReference type="InterPro" id="IPR036259">
    <property type="entry name" value="MFS_trans_sf"/>
</dbReference>
<dbReference type="RefSeq" id="WP_188979326.1">
    <property type="nucleotide sequence ID" value="NZ_BMPG01000003.1"/>
</dbReference>
<evidence type="ECO:0000313" key="9">
    <source>
        <dbReference type="Proteomes" id="UP000607197"/>
    </source>
</evidence>
<feature type="transmembrane region" description="Helical" evidence="6">
    <location>
        <begin position="171"/>
        <end position="189"/>
    </location>
</feature>
<evidence type="ECO:0000256" key="4">
    <source>
        <dbReference type="ARBA" id="ARBA00022989"/>
    </source>
</evidence>
<evidence type="ECO:0000256" key="2">
    <source>
        <dbReference type="ARBA" id="ARBA00022475"/>
    </source>
</evidence>
<dbReference type="InterPro" id="IPR011701">
    <property type="entry name" value="MFS"/>
</dbReference>
<dbReference type="Proteomes" id="UP000607197">
    <property type="component" value="Unassembled WGS sequence"/>
</dbReference>
<evidence type="ECO:0000313" key="8">
    <source>
        <dbReference type="EMBL" id="GGL65772.1"/>
    </source>
</evidence>
<proteinExistence type="predicted"/>
<feature type="transmembrane region" description="Helical" evidence="6">
    <location>
        <begin position="310"/>
        <end position="332"/>
    </location>
</feature>
<evidence type="ECO:0000256" key="1">
    <source>
        <dbReference type="ARBA" id="ARBA00004651"/>
    </source>
</evidence>
<keyword evidence="2" id="KW-1003">Cell membrane</keyword>
<dbReference type="InterPro" id="IPR020846">
    <property type="entry name" value="MFS_dom"/>
</dbReference>
<dbReference type="Gene3D" id="1.20.1250.20">
    <property type="entry name" value="MFS general substrate transporter like domains"/>
    <property type="match status" value="2"/>
</dbReference>
<dbReference type="Pfam" id="PF07690">
    <property type="entry name" value="MFS_1"/>
    <property type="match status" value="1"/>
</dbReference>
<organism evidence="8 9">
    <name type="scientific">Halocalculus aciditolerans</name>
    <dbReference type="NCBI Taxonomy" id="1383812"/>
    <lineage>
        <taxon>Archaea</taxon>
        <taxon>Methanobacteriati</taxon>
        <taxon>Methanobacteriota</taxon>
        <taxon>Stenosarchaea group</taxon>
        <taxon>Halobacteria</taxon>
        <taxon>Halobacteriales</taxon>
        <taxon>Halobacteriaceae</taxon>
        <taxon>Halocalculus</taxon>
    </lineage>
</organism>
<gene>
    <name evidence="8" type="primary">yfnC</name>
    <name evidence="8" type="ORF">GCM10009039_24580</name>
</gene>
<comment type="caution">
    <text evidence="8">The sequence shown here is derived from an EMBL/GenBank/DDBJ whole genome shotgun (WGS) entry which is preliminary data.</text>
</comment>
<keyword evidence="9" id="KW-1185">Reference proteome</keyword>
<dbReference type="GO" id="GO:0005886">
    <property type="term" value="C:plasma membrane"/>
    <property type="evidence" value="ECO:0007669"/>
    <property type="project" value="UniProtKB-SubCell"/>
</dbReference>
<dbReference type="OrthoDB" id="204820at2157"/>
<feature type="transmembrane region" description="Helical" evidence="6">
    <location>
        <begin position="142"/>
        <end position="165"/>
    </location>
</feature>
<feature type="transmembrane region" description="Helical" evidence="6">
    <location>
        <begin position="104"/>
        <end position="121"/>
    </location>
</feature>
<feature type="domain" description="Major facilitator superfamily (MFS) profile" evidence="7">
    <location>
        <begin position="16"/>
        <end position="395"/>
    </location>
</feature>
<protein>
    <submittedName>
        <fullName evidence="8">Putative MFS-type transporter YfnC</fullName>
    </submittedName>
</protein>
<comment type="subcellular location">
    <subcellularLocation>
        <location evidence="1">Cell membrane</location>
        <topology evidence="1">Multi-pass membrane protein</topology>
    </subcellularLocation>
</comment>
<evidence type="ECO:0000256" key="6">
    <source>
        <dbReference type="SAM" id="Phobius"/>
    </source>
</evidence>
<feature type="transmembrane region" description="Helical" evidence="6">
    <location>
        <begin position="285"/>
        <end position="304"/>
    </location>
</feature>
<keyword evidence="5 6" id="KW-0472">Membrane</keyword>
<dbReference type="PROSITE" id="PS50850">
    <property type="entry name" value="MFS"/>
    <property type="match status" value="1"/>
</dbReference>
<keyword evidence="3 6" id="KW-0812">Transmembrane</keyword>
<reference evidence="8" key="1">
    <citation type="journal article" date="2014" name="Int. J. Syst. Evol. Microbiol.">
        <title>Complete genome sequence of Corynebacterium casei LMG S-19264T (=DSM 44701T), isolated from a smear-ripened cheese.</title>
        <authorList>
            <consortium name="US DOE Joint Genome Institute (JGI-PGF)"/>
            <person name="Walter F."/>
            <person name="Albersmeier A."/>
            <person name="Kalinowski J."/>
            <person name="Ruckert C."/>
        </authorList>
    </citation>
    <scope>NUCLEOTIDE SEQUENCE</scope>
    <source>
        <strain evidence="8">JCM 19596</strain>
    </source>
</reference>
<dbReference type="GO" id="GO:0022857">
    <property type="term" value="F:transmembrane transporter activity"/>
    <property type="evidence" value="ECO:0007669"/>
    <property type="project" value="InterPro"/>
</dbReference>
<dbReference type="SUPFAM" id="SSF103473">
    <property type="entry name" value="MFS general substrate transporter"/>
    <property type="match status" value="1"/>
</dbReference>
<feature type="transmembrane region" description="Helical" evidence="6">
    <location>
        <begin position="371"/>
        <end position="392"/>
    </location>
</feature>